<dbReference type="GO" id="GO:0006429">
    <property type="term" value="P:leucyl-tRNA aminoacylation"/>
    <property type="evidence" value="ECO:0007669"/>
    <property type="project" value="UniProtKB-UniRule"/>
</dbReference>
<keyword evidence="5 9" id="KW-0067">ATP-binding</keyword>
<dbReference type="InterPro" id="IPR002300">
    <property type="entry name" value="aa-tRNA-synth_Ia"/>
</dbReference>
<dbReference type="SUPFAM" id="SSF47323">
    <property type="entry name" value="Anticodon-binding domain of a subclass of class I aminoacyl-tRNA synthetases"/>
    <property type="match status" value="1"/>
</dbReference>
<dbReference type="Gene3D" id="3.40.50.620">
    <property type="entry name" value="HUPs"/>
    <property type="match status" value="2"/>
</dbReference>
<evidence type="ECO:0000256" key="10">
    <source>
        <dbReference type="RuleBase" id="RU363035"/>
    </source>
</evidence>
<dbReference type="InterPro" id="IPR009008">
    <property type="entry name" value="Val/Leu/Ile-tRNA-synth_edit"/>
</dbReference>
<keyword evidence="2 9" id="KW-0963">Cytoplasm</keyword>
<organism evidence="15 16">
    <name type="scientific">Paracoccus zhejiangensis</name>
    <dbReference type="NCBI Taxonomy" id="1077935"/>
    <lineage>
        <taxon>Bacteria</taxon>
        <taxon>Pseudomonadati</taxon>
        <taxon>Pseudomonadota</taxon>
        <taxon>Alphaproteobacteria</taxon>
        <taxon>Rhodobacterales</taxon>
        <taxon>Paracoccaceae</taxon>
        <taxon>Paracoccus</taxon>
    </lineage>
</organism>
<dbReference type="GO" id="GO:0002161">
    <property type="term" value="F:aminoacyl-tRNA deacylase activity"/>
    <property type="evidence" value="ECO:0007669"/>
    <property type="project" value="InterPro"/>
</dbReference>
<dbReference type="InterPro" id="IPR015413">
    <property type="entry name" value="Methionyl/Leucyl_tRNA_Synth"/>
</dbReference>
<dbReference type="Pfam" id="PF00133">
    <property type="entry name" value="tRNA-synt_1"/>
    <property type="match status" value="2"/>
</dbReference>
<dbReference type="CDD" id="cd07958">
    <property type="entry name" value="Anticodon_Ia_Leu_BEm"/>
    <property type="match status" value="1"/>
</dbReference>
<dbReference type="PRINTS" id="PR00985">
    <property type="entry name" value="TRNASYNTHLEU"/>
</dbReference>
<evidence type="ECO:0000259" key="12">
    <source>
        <dbReference type="Pfam" id="PF08264"/>
    </source>
</evidence>
<feature type="short sequence motif" description="'HIGH' region" evidence="9">
    <location>
        <begin position="39"/>
        <end position="49"/>
    </location>
</feature>
<reference evidence="15 16" key="1">
    <citation type="journal article" date="2013" name="Antonie Van Leeuwenhoek">
        <title>Paracoccus zhejiangensis sp. nov., isolated from activated sludge in wastewater-treatment system.</title>
        <authorList>
            <person name="Wu Z.G."/>
            <person name="Zhang D.F."/>
            <person name="Liu Y.L."/>
            <person name="Wang F."/>
            <person name="Jiang X."/>
            <person name="Li C."/>
            <person name="Li S.P."/>
            <person name="Hong Q."/>
            <person name="Li W.J."/>
        </authorList>
    </citation>
    <scope>NUCLEOTIDE SEQUENCE [LARGE SCALE GENOMIC DNA]</scope>
    <source>
        <strain evidence="15 16">J6</strain>
    </source>
</reference>
<dbReference type="CDD" id="cd00812">
    <property type="entry name" value="LeuRS_core"/>
    <property type="match status" value="1"/>
</dbReference>
<dbReference type="GO" id="GO:0004823">
    <property type="term" value="F:leucine-tRNA ligase activity"/>
    <property type="evidence" value="ECO:0007669"/>
    <property type="project" value="UniProtKB-UniRule"/>
</dbReference>
<dbReference type="InterPro" id="IPR009080">
    <property type="entry name" value="tRNAsynth_Ia_anticodon-bd"/>
</dbReference>
<name>A0A2H5F0X3_9RHOB</name>
<dbReference type="Gene3D" id="3.90.740.10">
    <property type="entry name" value="Valyl/Leucyl/Isoleucyl-tRNA synthetase, editing domain"/>
    <property type="match status" value="1"/>
</dbReference>
<dbReference type="GO" id="GO:0005524">
    <property type="term" value="F:ATP binding"/>
    <property type="evidence" value="ECO:0007669"/>
    <property type="project" value="UniProtKB-UniRule"/>
</dbReference>
<dbReference type="InterPro" id="IPR025709">
    <property type="entry name" value="Leu_tRNA-synth_edit"/>
</dbReference>
<evidence type="ECO:0000259" key="14">
    <source>
        <dbReference type="Pfam" id="PF13603"/>
    </source>
</evidence>
<evidence type="ECO:0000256" key="1">
    <source>
        <dbReference type="ARBA" id="ARBA00005594"/>
    </source>
</evidence>
<comment type="subcellular location">
    <subcellularLocation>
        <location evidence="9">Cytoplasm</location>
    </subcellularLocation>
</comment>
<keyword evidence="6 9" id="KW-0648">Protein biosynthesis</keyword>
<dbReference type="PANTHER" id="PTHR43740">
    <property type="entry name" value="LEUCYL-TRNA SYNTHETASE"/>
    <property type="match status" value="1"/>
</dbReference>
<evidence type="ECO:0000256" key="3">
    <source>
        <dbReference type="ARBA" id="ARBA00022598"/>
    </source>
</evidence>
<comment type="catalytic activity">
    <reaction evidence="8 9">
        <text>tRNA(Leu) + L-leucine + ATP = L-leucyl-tRNA(Leu) + AMP + diphosphate</text>
        <dbReference type="Rhea" id="RHEA:11688"/>
        <dbReference type="Rhea" id="RHEA-COMP:9613"/>
        <dbReference type="Rhea" id="RHEA-COMP:9622"/>
        <dbReference type="ChEBI" id="CHEBI:30616"/>
        <dbReference type="ChEBI" id="CHEBI:33019"/>
        <dbReference type="ChEBI" id="CHEBI:57427"/>
        <dbReference type="ChEBI" id="CHEBI:78442"/>
        <dbReference type="ChEBI" id="CHEBI:78494"/>
        <dbReference type="ChEBI" id="CHEBI:456215"/>
        <dbReference type="EC" id="6.1.1.4"/>
    </reaction>
</comment>
<dbReference type="Proteomes" id="UP000234530">
    <property type="component" value="Chromosome"/>
</dbReference>
<dbReference type="SUPFAM" id="SSF52374">
    <property type="entry name" value="Nucleotidylyl transferase"/>
    <property type="match status" value="1"/>
</dbReference>
<dbReference type="InterPro" id="IPR013155">
    <property type="entry name" value="M/V/L/I-tRNA-synth_anticd-bd"/>
</dbReference>
<dbReference type="PANTHER" id="PTHR43740:SF2">
    <property type="entry name" value="LEUCINE--TRNA LIGASE, MITOCHONDRIAL"/>
    <property type="match status" value="1"/>
</dbReference>
<accession>A0A2H5F0X3</accession>
<dbReference type="EC" id="6.1.1.4" evidence="9"/>
<evidence type="ECO:0000256" key="6">
    <source>
        <dbReference type="ARBA" id="ARBA00022917"/>
    </source>
</evidence>
<feature type="binding site" evidence="9">
    <location>
        <position position="625"/>
    </location>
    <ligand>
        <name>ATP</name>
        <dbReference type="ChEBI" id="CHEBI:30616"/>
    </ligand>
</feature>
<dbReference type="HAMAP" id="MF_00049_B">
    <property type="entry name" value="Leu_tRNA_synth_B"/>
    <property type="match status" value="1"/>
</dbReference>
<keyword evidence="16" id="KW-1185">Reference proteome</keyword>
<evidence type="ECO:0000256" key="9">
    <source>
        <dbReference type="HAMAP-Rule" id="MF_00049"/>
    </source>
</evidence>
<feature type="domain" description="Aminoacyl-tRNA synthetase class Ia" evidence="11">
    <location>
        <begin position="622"/>
        <end position="661"/>
    </location>
</feature>
<dbReference type="Pfam" id="PF09334">
    <property type="entry name" value="tRNA-synt_1g"/>
    <property type="match status" value="1"/>
</dbReference>
<evidence type="ECO:0000256" key="8">
    <source>
        <dbReference type="ARBA" id="ARBA00047469"/>
    </source>
</evidence>
<dbReference type="InterPro" id="IPR014729">
    <property type="entry name" value="Rossmann-like_a/b/a_fold"/>
</dbReference>
<dbReference type="OrthoDB" id="9810365at2"/>
<dbReference type="RefSeq" id="WP_101753234.1">
    <property type="nucleotide sequence ID" value="NZ_CP025430.1"/>
</dbReference>
<keyword evidence="3 9" id="KW-0436">Ligase</keyword>
<evidence type="ECO:0000259" key="11">
    <source>
        <dbReference type="Pfam" id="PF00133"/>
    </source>
</evidence>
<feature type="short sequence motif" description="'KMSKS' region" evidence="9">
    <location>
        <begin position="622"/>
        <end position="626"/>
    </location>
</feature>
<evidence type="ECO:0000313" key="15">
    <source>
        <dbReference type="EMBL" id="AUH65209.1"/>
    </source>
</evidence>
<evidence type="ECO:0000259" key="13">
    <source>
        <dbReference type="Pfam" id="PF09334"/>
    </source>
</evidence>
<gene>
    <name evidence="9" type="primary">leuS</name>
    <name evidence="15" type="ORF">CX676_14375</name>
</gene>
<protein>
    <recommendedName>
        <fullName evidence="9">Leucine--tRNA ligase</fullName>
        <ecNumber evidence="9">6.1.1.4</ecNumber>
    </recommendedName>
    <alternativeName>
        <fullName evidence="9">Leucyl-tRNA synthetase</fullName>
        <shortName evidence="9">LeuRS</shortName>
    </alternativeName>
</protein>
<evidence type="ECO:0000256" key="5">
    <source>
        <dbReference type="ARBA" id="ARBA00022840"/>
    </source>
</evidence>
<dbReference type="FunFam" id="3.40.50.620:FF:000003">
    <property type="entry name" value="Leucine--tRNA ligase"/>
    <property type="match status" value="1"/>
</dbReference>
<dbReference type="Pfam" id="PF08264">
    <property type="entry name" value="Anticodon_1"/>
    <property type="match status" value="1"/>
</dbReference>
<keyword evidence="7 9" id="KW-0030">Aminoacyl-tRNA synthetase</keyword>
<dbReference type="FunFam" id="1.10.730.10:FF:000002">
    <property type="entry name" value="Leucine--tRNA ligase"/>
    <property type="match status" value="1"/>
</dbReference>
<feature type="domain" description="Methionyl/Leucyl tRNA synthetase" evidence="13">
    <location>
        <begin position="34"/>
        <end position="168"/>
    </location>
</feature>
<dbReference type="SUPFAM" id="SSF50677">
    <property type="entry name" value="ValRS/IleRS/LeuRS editing domain"/>
    <property type="match status" value="1"/>
</dbReference>
<feature type="domain" description="Aminoacyl-tRNA synthetase class Ia" evidence="11">
    <location>
        <begin position="428"/>
        <end position="584"/>
    </location>
</feature>
<dbReference type="GO" id="GO:0005829">
    <property type="term" value="C:cytosol"/>
    <property type="evidence" value="ECO:0007669"/>
    <property type="project" value="TreeGrafter"/>
</dbReference>
<evidence type="ECO:0000256" key="2">
    <source>
        <dbReference type="ARBA" id="ARBA00022490"/>
    </source>
</evidence>
<dbReference type="Gene3D" id="1.10.730.10">
    <property type="entry name" value="Isoleucyl-tRNA Synthetase, Domain 1"/>
    <property type="match status" value="1"/>
</dbReference>
<dbReference type="Gene3D" id="2.20.28.290">
    <property type="match status" value="1"/>
</dbReference>
<proteinExistence type="inferred from homology"/>
<dbReference type="KEGG" id="pzh:CX676_14375"/>
<dbReference type="EMBL" id="CP025430">
    <property type="protein sequence ID" value="AUH65209.1"/>
    <property type="molecule type" value="Genomic_DNA"/>
</dbReference>
<evidence type="ECO:0000256" key="4">
    <source>
        <dbReference type="ARBA" id="ARBA00022741"/>
    </source>
</evidence>
<evidence type="ECO:0000313" key="16">
    <source>
        <dbReference type="Proteomes" id="UP000234530"/>
    </source>
</evidence>
<sequence>MPYDPAQSEARWQQAWAEAGTFTATRDERPKYYVLEMFPYPSGRIHMGHVRNYTMGDVVARFKRAQGFSVLHPMGWDAFGMPAENAAMEQGGHPRDWTYANIATMRDQLRPLGLSIDWSREFATCDDDYVAQQQALFLDFLEAGLITRKSAQVNWDPVDMTVLANEQVIDGKGWRSGAAVERKELTQWFFRISDYSDELLSALDGLTGWPDKVRLMQANWIGKSRGLQFGFATVDAPSGFERIEVYTTRPDTLMGASFLALSPDHPLVKLLAETRPEVAAFVEECRRIGTTEEAIETAPKLGFDTGLTVRHPLDPNWHLPIWVANFVLMDYGTGAIFGSPAHDERDHEFATKYGLPIRATFGERGMDLAEADALVAKVAYVPLKSETVTFVRGFAGESDQTGEAAVDAAIAHAEAQGYGEGVTKFRLRDWGISRQRYWGCPIPVVHCSQCGTVPEAKKNLPVLLPQDVSFDVPGNPLDRHPSWRQTNCPVCGGAALRETDTMDTFVDSSWYYARFTAPHADTPTVRADADYWMNVDQYIGGIEHAILHLLYSRFFARAMVKTGHLPETASEPFDALFTQGMVTHEIYMTRDERGRPVYHLPEDVVDGKLADGTPVEIIPSAKMSKSKKNVVDPVNIVASFGADTARWFMLSDSPPERDVEWTAAGAEAANKFLARVWRLADEAPVEGGDDPDLTRAAHRAIADVTRAIEGFAFNKAVAKLYELANAIGKSKAGGDSRRAVLRTMAQLMAPMVPHLAEDVWAMAGGQGMAVDAPWPVADPAMLVDDTVTLPIQINGKRRAEISVPKDMAKDEIEALVMADETVQRFLEGAAPKKLIVVPGRIVNVVA</sequence>
<feature type="domain" description="Leucyl-tRNA synthetase editing" evidence="14">
    <location>
        <begin position="219"/>
        <end position="367"/>
    </location>
</feature>
<keyword evidence="4 9" id="KW-0547">Nucleotide-binding</keyword>
<dbReference type="PROSITE" id="PS00178">
    <property type="entry name" value="AA_TRNA_LIGASE_I"/>
    <property type="match status" value="1"/>
</dbReference>
<dbReference type="AlphaFoldDB" id="A0A2H5F0X3"/>
<dbReference type="Pfam" id="PF13603">
    <property type="entry name" value="tRNA-synt_1_2"/>
    <property type="match status" value="1"/>
</dbReference>
<dbReference type="Gene3D" id="3.10.20.590">
    <property type="match status" value="1"/>
</dbReference>
<dbReference type="InterPro" id="IPR002302">
    <property type="entry name" value="Leu-tRNA-ligase"/>
</dbReference>
<feature type="domain" description="Methionyl/Valyl/Leucyl/Isoleucyl-tRNA synthetase anticodon-binding" evidence="12">
    <location>
        <begin position="694"/>
        <end position="809"/>
    </location>
</feature>
<dbReference type="NCBIfam" id="TIGR00396">
    <property type="entry name" value="leuS_bact"/>
    <property type="match status" value="1"/>
</dbReference>
<dbReference type="InterPro" id="IPR001412">
    <property type="entry name" value="aa-tRNA-synth_I_CS"/>
</dbReference>
<evidence type="ECO:0000256" key="7">
    <source>
        <dbReference type="ARBA" id="ARBA00023146"/>
    </source>
</evidence>
<dbReference type="FunFam" id="3.10.20.590:FF:000001">
    <property type="entry name" value="Leucine--tRNA ligase"/>
    <property type="match status" value="1"/>
</dbReference>
<comment type="similarity">
    <text evidence="1 9 10">Belongs to the class-I aminoacyl-tRNA synthetase family.</text>
</comment>